<accession>V4TIQ0</accession>
<dbReference type="InterPro" id="IPR050932">
    <property type="entry name" value="TM2D1-3-like"/>
</dbReference>
<gene>
    <name evidence="7" type="ORF">N177_1188</name>
</gene>
<dbReference type="RefSeq" id="WP_023431333.1">
    <property type="nucleotide sequence ID" value="NZ_AWXZ01000017.1"/>
</dbReference>
<evidence type="ECO:0000256" key="3">
    <source>
        <dbReference type="ARBA" id="ARBA00022989"/>
    </source>
</evidence>
<keyword evidence="4 5" id="KW-0472">Membrane</keyword>
<evidence type="ECO:0000256" key="4">
    <source>
        <dbReference type="ARBA" id="ARBA00023136"/>
    </source>
</evidence>
<feature type="transmembrane region" description="Helical" evidence="5">
    <location>
        <begin position="23"/>
        <end position="41"/>
    </location>
</feature>
<keyword evidence="2 5" id="KW-0812">Transmembrane</keyword>
<dbReference type="AlphaFoldDB" id="V4TIQ0"/>
<dbReference type="EMBL" id="AWXZ01000017">
    <property type="protein sequence ID" value="ESR25853.1"/>
    <property type="molecule type" value="Genomic_DNA"/>
</dbReference>
<protein>
    <recommendedName>
        <fullName evidence="6">TM2 domain-containing protein</fullName>
    </recommendedName>
</protein>
<dbReference type="PANTHER" id="PTHR21016:SF25">
    <property type="entry name" value="TM2 DOMAIN-CONTAINING PROTEIN DDB_G0277895-RELATED"/>
    <property type="match status" value="1"/>
</dbReference>
<evidence type="ECO:0000256" key="5">
    <source>
        <dbReference type="SAM" id="Phobius"/>
    </source>
</evidence>
<keyword evidence="8" id="KW-1185">Reference proteome</keyword>
<dbReference type="PANTHER" id="PTHR21016">
    <property type="entry name" value="BETA-AMYLOID BINDING PROTEIN-RELATED"/>
    <property type="match status" value="1"/>
</dbReference>
<name>V4TIQ0_9HYPH</name>
<dbReference type="STRING" id="631454.N177_1188"/>
<comment type="subcellular location">
    <subcellularLocation>
        <location evidence="1">Membrane</location>
        <topology evidence="1">Multi-pass membrane protein</topology>
    </subcellularLocation>
</comment>
<evidence type="ECO:0000256" key="1">
    <source>
        <dbReference type="ARBA" id="ARBA00004141"/>
    </source>
</evidence>
<dbReference type="Proteomes" id="UP000017819">
    <property type="component" value="Unassembled WGS sequence"/>
</dbReference>
<dbReference type="eggNOG" id="COG2314">
    <property type="taxonomic scope" value="Bacteria"/>
</dbReference>
<dbReference type="OrthoDB" id="2004788at2"/>
<keyword evidence="3 5" id="KW-1133">Transmembrane helix</keyword>
<feature type="domain" description="TM2" evidence="6">
    <location>
        <begin position="19"/>
        <end position="60"/>
    </location>
</feature>
<evidence type="ECO:0000313" key="8">
    <source>
        <dbReference type="Proteomes" id="UP000017819"/>
    </source>
</evidence>
<evidence type="ECO:0000313" key="7">
    <source>
        <dbReference type="EMBL" id="ESR25853.1"/>
    </source>
</evidence>
<proteinExistence type="predicted"/>
<feature type="transmembrane region" description="Helical" evidence="5">
    <location>
        <begin position="53"/>
        <end position="80"/>
    </location>
</feature>
<dbReference type="GO" id="GO:0016020">
    <property type="term" value="C:membrane"/>
    <property type="evidence" value="ECO:0007669"/>
    <property type="project" value="UniProtKB-SubCell"/>
</dbReference>
<evidence type="ECO:0000259" key="6">
    <source>
        <dbReference type="Pfam" id="PF05154"/>
    </source>
</evidence>
<sequence length="102" mass="11437">MANVDSAHTRAMMEYNARAKSTALGYILWFFLGFLGAHRLYGGRVGTGILQILLHGLGWLTAPIVIGYLFLGLWGLWWLVDAFLIPGWIRDYNLDVARRVGA</sequence>
<organism evidence="7 8">
    <name type="scientific">Lutibaculum baratangense AMV1</name>
    <dbReference type="NCBI Taxonomy" id="631454"/>
    <lineage>
        <taxon>Bacteria</taxon>
        <taxon>Pseudomonadati</taxon>
        <taxon>Pseudomonadota</taxon>
        <taxon>Alphaproteobacteria</taxon>
        <taxon>Hyphomicrobiales</taxon>
        <taxon>Tepidamorphaceae</taxon>
        <taxon>Lutibaculum</taxon>
    </lineage>
</organism>
<reference evidence="7 8" key="1">
    <citation type="journal article" date="2014" name="Genome Announc.">
        <title>Draft Genome Sequence of Lutibaculum baratangense Strain AMV1T, Isolated from a Mud Volcano in Andamans, India.</title>
        <authorList>
            <person name="Singh A."/>
            <person name="Sreenivas A."/>
            <person name="Sathyanarayana Reddy G."/>
            <person name="Pinnaka A.K."/>
            <person name="Shivaji S."/>
        </authorList>
    </citation>
    <scope>NUCLEOTIDE SEQUENCE [LARGE SCALE GENOMIC DNA]</scope>
    <source>
        <strain evidence="7 8">AMV1</strain>
    </source>
</reference>
<dbReference type="Pfam" id="PF05154">
    <property type="entry name" value="TM2"/>
    <property type="match status" value="1"/>
</dbReference>
<comment type="caution">
    <text evidence="7">The sequence shown here is derived from an EMBL/GenBank/DDBJ whole genome shotgun (WGS) entry which is preliminary data.</text>
</comment>
<dbReference type="InterPro" id="IPR007829">
    <property type="entry name" value="TM2"/>
</dbReference>
<evidence type="ECO:0000256" key="2">
    <source>
        <dbReference type="ARBA" id="ARBA00022692"/>
    </source>
</evidence>